<evidence type="ECO:0000256" key="1">
    <source>
        <dbReference type="SAM" id="MobiDB-lite"/>
    </source>
</evidence>
<dbReference type="EMBL" id="DF977449">
    <property type="protein sequence ID" value="GAP83292.1"/>
    <property type="molecule type" value="Genomic_DNA"/>
</dbReference>
<accession>A0A1S7UJ63</accession>
<gene>
    <name evidence="2" type="ORF">SAMD00023353_0403200</name>
</gene>
<evidence type="ECO:0000313" key="3">
    <source>
        <dbReference type="Proteomes" id="UP000054516"/>
    </source>
</evidence>
<reference evidence="2" key="1">
    <citation type="submission" date="2016-03" db="EMBL/GenBank/DDBJ databases">
        <title>Draft genome sequence of Rosellinia necatrix.</title>
        <authorList>
            <person name="Kanematsu S."/>
        </authorList>
    </citation>
    <scope>NUCLEOTIDE SEQUENCE [LARGE SCALE GENOMIC DNA]</scope>
    <source>
        <strain evidence="2">W97</strain>
    </source>
</reference>
<sequence length="240" mass="26980">MTVRLKDLEDAACDVVQIIKQFQEFAQTRLAVCGGLALWHYLPDYRQTDNIDFITDLSSLDLLRTRLLEHPNSPFMQNQQALFYCSPAGRAIQIKISTENLPDYLLDSTRVVHEIPYGEVPYIPLKGLIIIKLQSSWFQPTSPARRRRDTADAEALVSRKIPCCFVHWQGAAEDDKPGRPRSASAGAGPEETVPDPLREAALMVSTTARAPAGETEVRQQRRSYLPRRVTSSNITTRMAV</sequence>
<organism evidence="2">
    <name type="scientific">Rosellinia necatrix</name>
    <name type="common">White root-rot fungus</name>
    <dbReference type="NCBI Taxonomy" id="77044"/>
    <lineage>
        <taxon>Eukaryota</taxon>
        <taxon>Fungi</taxon>
        <taxon>Dikarya</taxon>
        <taxon>Ascomycota</taxon>
        <taxon>Pezizomycotina</taxon>
        <taxon>Sordariomycetes</taxon>
        <taxon>Xylariomycetidae</taxon>
        <taxon>Xylariales</taxon>
        <taxon>Xylariaceae</taxon>
        <taxon>Rosellinia</taxon>
    </lineage>
</organism>
<protein>
    <submittedName>
        <fullName evidence="2">Uncharacterized protein</fullName>
    </submittedName>
</protein>
<evidence type="ECO:0000313" key="2">
    <source>
        <dbReference type="EMBL" id="GAP83292.1"/>
    </source>
</evidence>
<name>A0A1S7UJ63_ROSNE</name>
<feature type="region of interest" description="Disordered" evidence="1">
    <location>
        <begin position="172"/>
        <end position="194"/>
    </location>
</feature>
<dbReference type="STRING" id="77044.A0A1S7UJ63"/>
<dbReference type="AlphaFoldDB" id="A0A1S7UJ63"/>
<dbReference type="OMA" id="DFMITIP"/>
<keyword evidence="3" id="KW-1185">Reference proteome</keyword>
<dbReference type="OrthoDB" id="5421247at2759"/>
<dbReference type="Proteomes" id="UP000054516">
    <property type="component" value="Unassembled WGS sequence"/>
</dbReference>
<proteinExistence type="predicted"/>